<dbReference type="GO" id="GO:0003700">
    <property type="term" value="F:DNA-binding transcription factor activity"/>
    <property type="evidence" value="ECO:0007669"/>
    <property type="project" value="TreeGrafter"/>
</dbReference>
<dbReference type="GO" id="GO:0000976">
    <property type="term" value="F:transcription cis-regulatory region binding"/>
    <property type="evidence" value="ECO:0007669"/>
    <property type="project" value="TreeGrafter"/>
</dbReference>
<evidence type="ECO:0000256" key="1">
    <source>
        <dbReference type="ARBA" id="ARBA00023015"/>
    </source>
</evidence>
<sequence>MAKPNIVSKQDLLASAKRCIAEYGIEKLTLKAVAAGAGVTQGTVYYHFRTKEQLMLSLVEDICTSAWEQVKSNTSPGPEKLKDALHAARDRCTSDSFYHRLFFSLMVYSFQHEEMKKQLHNLLSFENKALAEQFASIFTTSPVKGISSETWGILINAMIDGLAVQALLSNSFPADRVYSELETLLTREITSGK</sequence>
<comment type="caution">
    <text evidence="6">The sequence shown here is derived from an EMBL/GenBank/DDBJ whole genome shotgun (WGS) entry which is preliminary data.</text>
</comment>
<dbReference type="InterPro" id="IPR050109">
    <property type="entry name" value="HTH-type_TetR-like_transc_reg"/>
</dbReference>
<dbReference type="AlphaFoldDB" id="A0A848CYM7"/>
<dbReference type="SUPFAM" id="SSF46689">
    <property type="entry name" value="Homeodomain-like"/>
    <property type="match status" value="1"/>
</dbReference>
<dbReference type="InterPro" id="IPR009057">
    <property type="entry name" value="Homeodomain-like_sf"/>
</dbReference>
<dbReference type="PROSITE" id="PS01081">
    <property type="entry name" value="HTH_TETR_1"/>
    <property type="match status" value="1"/>
</dbReference>
<dbReference type="PRINTS" id="PR00455">
    <property type="entry name" value="HTHTETR"/>
</dbReference>
<keyword evidence="3" id="KW-0804">Transcription</keyword>
<dbReference type="InterPro" id="IPR001647">
    <property type="entry name" value="HTH_TetR"/>
</dbReference>
<dbReference type="PANTHER" id="PTHR30055:SF234">
    <property type="entry name" value="HTH-TYPE TRANSCRIPTIONAL REGULATOR BETI"/>
    <property type="match status" value="1"/>
</dbReference>
<organism evidence="6 7">
    <name type="scientific">Aneurinibacillus aneurinilyticus</name>
    <name type="common">Bacillus aneurinolyticus</name>
    <dbReference type="NCBI Taxonomy" id="1391"/>
    <lineage>
        <taxon>Bacteria</taxon>
        <taxon>Bacillati</taxon>
        <taxon>Bacillota</taxon>
        <taxon>Bacilli</taxon>
        <taxon>Bacillales</taxon>
        <taxon>Paenibacillaceae</taxon>
        <taxon>Aneurinibacillus group</taxon>
        <taxon>Aneurinibacillus</taxon>
    </lineage>
</organism>
<protein>
    <submittedName>
        <fullName evidence="6">TetR/AcrR family transcriptional regulator</fullName>
    </submittedName>
</protein>
<gene>
    <name evidence="6" type="ORF">HF838_20085</name>
</gene>
<dbReference type="Proteomes" id="UP000561326">
    <property type="component" value="Unassembled WGS sequence"/>
</dbReference>
<evidence type="ECO:0000256" key="3">
    <source>
        <dbReference type="ARBA" id="ARBA00023163"/>
    </source>
</evidence>
<dbReference type="SUPFAM" id="SSF48498">
    <property type="entry name" value="Tetracyclin repressor-like, C-terminal domain"/>
    <property type="match status" value="1"/>
</dbReference>
<keyword evidence="2 4" id="KW-0238">DNA-binding</keyword>
<dbReference type="PROSITE" id="PS50977">
    <property type="entry name" value="HTH_TETR_2"/>
    <property type="match status" value="1"/>
</dbReference>
<evidence type="ECO:0000259" key="5">
    <source>
        <dbReference type="PROSITE" id="PS50977"/>
    </source>
</evidence>
<name>A0A848CYM7_ANEAE</name>
<feature type="DNA-binding region" description="H-T-H motif" evidence="4">
    <location>
        <begin position="29"/>
        <end position="48"/>
    </location>
</feature>
<dbReference type="Gene3D" id="1.10.357.10">
    <property type="entry name" value="Tetracycline Repressor, domain 2"/>
    <property type="match status" value="1"/>
</dbReference>
<reference evidence="6 7" key="1">
    <citation type="submission" date="2020-04" db="EMBL/GenBank/DDBJ databases">
        <authorList>
            <person name="Hitch T.C.A."/>
            <person name="Wylensek D."/>
            <person name="Clavel T."/>
        </authorList>
    </citation>
    <scope>NUCLEOTIDE SEQUENCE [LARGE SCALE GENOMIC DNA]</scope>
    <source>
        <strain evidence="6 7">WB01_D5_05</strain>
    </source>
</reference>
<evidence type="ECO:0000313" key="6">
    <source>
        <dbReference type="EMBL" id="NMF00526.1"/>
    </source>
</evidence>
<dbReference type="EMBL" id="JABAGO010000047">
    <property type="protein sequence ID" value="NMF00526.1"/>
    <property type="molecule type" value="Genomic_DNA"/>
</dbReference>
<keyword evidence="1" id="KW-0805">Transcription regulation</keyword>
<evidence type="ECO:0000256" key="4">
    <source>
        <dbReference type="PROSITE-ProRule" id="PRU00335"/>
    </source>
</evidence>
<feature type="domain" description="HTH tetR-type" evidence="5">
    <location>
        <begin position="6"/>
        <end position="66"/>
    </location>
</feature>
<accession>A0A848CYM7</accession>
<dbReference type="InterPro" id="IPR036271">
    <property type="entry name" value="Tet_transcr_reg_TetR-rel_C_sf"/>
</dbReference>
<evidence type="ECO:0000256" key="2">
    <source>
        <dbReference type="ARBA" id="ARBA00023125"/>
    </source>
</evidence>
<dbReference type="RefSeq" id="WP_168976205.1">
    <property type="nucleotide sequence ID" value="NZ_JABAGO010000047.1"/>
</dbReference>
<dbReference type="PANTHER" id="PTHR30055">
    <property type="entry name" value="HTH-TYPE TRANSCRIPTIONAL REGULATOR RUTR"/>
    <property type="match status" value="1"/>
</dbReference>
<dbReference type="InterPro" id="IPR023772">
    <property type="entry name" value="DNA-bd_HTH_TetR-type_CS"/>
</dbReference>
<proteinExistence type="predicted"/>
<evidence type="ECO:0000313" key="7">
    <source>
        <dbReference type="Proteomes" id="UP000561326"/>
    </source>
</evidence>
<dbReference type="Pfam" id="PF00440">
    <property type="entry name" value="TetR_N"/>
    <property type="match status" value="1"/>
</dbReference>